<dbReference type="InterPro" id="IPR003439">
    <property type="entry name" value="ABC_transporter-like_ATP-bd"/>
</dbReference>
<keyword evidence="4 7" id="KW-0067">ATP-binding</keyword>
<name>K6Q0E0_9FIRM</name>
<comment type="caution">
    <text evidence="7">The sequence shown here is derived from an EMBL/GenBank/DDBJ whole genome shotgun (WGS) entry which is preliminary data.</text>
</comment>
<keyword evidence="3" id="KW-0547">Nucleotide-binding</keyword>
<dbReference type="PANTHER" id="PTHR43776">
    <property type="entry name" value="TRANSPORT ATP-BINDING PROTEIN"/>
    <property type="match status" value="1"/>
</dbReference>
<dbReference type="HOGENOM" id="CLU_000604_1_23_9"/>
<organism evidence="7 8">
    <name type="scientific">Thermaerobacter subterraneus DSM 13965</name>
    <dbReference type="NCBI Taxonomy" id="867903"/>
    <lineage>
        <taxon>Bacteria</taxon>
        <taxon>Bacillati</taxon>
        <taxon>Bacillota</taxon>
        <taxon>Clostridia</taxon>
        <taxon>Eubacteriales</taxon>
        <taxon>Clostridiales Family XVII. Incertae Sedis</taxon>
        <taxon>Thermaerobacter</taxon>
    </lineage>
</organism>
<dbReference type="PANTHER" id="PTHR43776:SF7">
    <property type="entry name" value="D,D-DIPEPTIDE TRANSPORT ATP-BINDING PROTEIN DDPF-RELATED"/>
    <property type="match status" value="1"/>
</dbReference>
<sequence length="351" mass="38294">MAAVEPATPAVRPAGAAGTGEAPGQAGQGGEPLVRVEGLKKYFPITRGILSRTVGHVRAVDGVSMEIYPGETFGLVGESGCGKSTLARLILRLVDATEGKVWFDGQDLFALTPAAMRRVRRQMQIIFQDPFGSLNPRFTVADIIGEPLRVHGMRRRADRDRRVAELLELVGLNPAWRHRFPHQFSGGQRQRIGIARAIALNPRFVVADEAVSSLDVSVQAQILNLLADLQERLGLTYLFIAHGLNVVRHVSTRVGVMYLGQLVEVAPVDELFQHPAHPYTAALLSAAPAPHPRRRRERIVLQGDVPSPASPPPGCRFHPRCPFAQPRCREEMPVLRVLGPGHAVACHFPLG</sequence>
<dbReference type="AlphaFoldDB" id="K6Q0E0"/>
<dbReference type="InterPro" id="IPR017871">
    <property type="entry name" value="ABC_transporter-like_CS"/>
</dbReference>
<accession>K6Q0E0</accession>
<evidence type="ECO:0000259" key="6">
    <source>
        <dbReference type="PROSITE" id="PS50893"/>
    </source>
</evidence>
<keyword evidence="2" id="KW-0813">Transport</keyword>
<dbReference type="InterPro" id="IPR027417">
    <property type="entry name" value="P-loop_NTPase"/>
</dbReference>
<dbReference type="EMBL" id="AENY02000003">
    <property type="protein sequence ID" value="EKP94533.1"/>
    <property type="molecule type" value="Genomic_DNA"/>
</dbReference>
<dbReference type="NCBIfam" id="TIGR01727">
    <property type="entry name" value="oligo_HPY"/>
    <property type="match status" value="1"/>
</dbReference>
<proteinExistence type="inferred from homology"/>
<dbReference type="InterPro" id="IPR050319">
    <property type="entry name" value="ABC_transp_ATP-bind"/>
</dbReference>
<evidence type="ECO:0000256" key="5">
    <source>
        <dbReference type="SAM" id="MobiDB-lite"/>
    </source>
</evidence>
<comment type="similarity">
    <text evidence="1">Belongs to the ABC transporter superfamily.</text>
</comment>
<dbReference type="CDD" id="cd03257">
    <property type="entry name" value="ABC_NikE_OppD_transporters"/>
    <property type="match status" value="1"/>
</dbReference>
<dbReference type="Gene3D" id="3.40.50.300">
    <property type="entry name" value="P-loop containing nucleotide triphosphate hydrolases"/>
    <property type="match status" value="1"/>
</dbReference>
<evidence type="ECO:0000256" key="2">
    <source>
        <dbReference type="ARBA" id="ARBA00022448"/>
    </source>
</evidence>
<dbReference type="Proteomes" id="UP000005710">
    <property type="component" value="Unassembled WGS sequence"/>
</dbReference>
<dbReference type="PROSITE" id="PS00211">
    <property type="entry name" value="ABC_TRANSPORTER_1"/>
    <property type="match status" value="1"/>
</dbReference>
<dbReference type="RefSeq" id="WP_006904553.1">
    <property type="nucleotide sequence ID" value="NZ_JH976535.1"/>
</dbReference>
<evidence type="ECO:0000256" key="1">
    <source>
        <dbReference type="ARBA" id="ARBA00005417"/>
    </source>
</evidence>
<dbReference type="Pfam" id="PF08352">
    <property type="entry name" value="oligo_HPY"/>
    <property type="match status" value="1"/>
</dbReference>
<dbReference type="FunFam" id="3.40.50.300:FF:000016">
    <property type="entry name" value="Oligopeptide ABC transporter ATP-binding component"/>
    <property type="match status" value="1"/>
</dbReference>
<feature type="domain" description="ABC transporter" evidence="6">
    <location>
        <begin position="34"/>
        <end position="284"/>
    </location>
</feature>
<dbReference type="InterPro" id="IPR013563">
    <property type="entry name" value="Oligopep_ABC_C"/>
</dbReference>
<protein>
    <submittedName>
        <fullName evidence="7">Oligopeptide/dipeptide ABC transporter, ATP-binding protein</fullName>
    </submittedName>
</protein>
<feature type="compositionally biased region" description="Low complexity" evidence="5">
    <location>
        <begin position="13"/>
        <end position="25"/>
    </location>
</feature>
<feature type="region of interest" description="Disordered" evidence="5">
    <location>
        <begin position="1"/>
        <end position="31"/>
    </location>
</feature>
<dbReference type="GO" id="GO:0015833">
    <property type="term" value="P:peptide transport"/>
    <property type="evidence" value="ECO:0007669"/>
    <property type="project" value="InterPro"/>
</dbReference>
<dbReference type="PROSITE" id="PS50893">
    <property type="entry name" value="ABC_TRANSPORTER_2"/>
    <property type="match status" value="1"/>
</dbReference>
<dbReference type="SMART" id="SM00382">
    <property type="entry name" value="AAA"/>
    <property type="match status" value="1"/>
</dbReference>
<keyword evidence="8" id="KW-1185">Reference proteome</keyword>
<evidence type="ECO:0000313" key="8">
    <source>
        <dbReference type="Proteomes" id="UP000005710"/>
    </source>
</evidence>
<dbReference type="Pfam" id="PF00005">
    <property type="entry name" value="ABC_tran"/>
    <property type="match status" value="1"/>
</dbReference>
<dbReference type="GO" id="GO:0016887">
    <property type="term" value="F:ATP hydrolysis activity"/>
    <property type="evidence" value="ECO:0007669"/>
    <property type="project" value="InterPro"/>
</dbReference>
<dbReference type="eggNOG" id="COG4608">
    <property type="taxonomic scope" value="Bacteria"/>
</dbReference>
<dbReference type="GO" id="GO:0055085">
    <property type="term" value="P:transmembrane transport"/>
    <property type="evidence" value="ECO:0007669"/>
    <property type="project" value="UniProtKB-ARBA"/>
</dbReference>
<dbReference type="STRING" id="867903.ThesuDRAFT_02271"/>
<evidence type="ECO:0000256" key="3">
    <source>
        <dbReference type="ARBA" id="ARBA00022741"/>
    </source>
</evidence>
<evidence type="ECO:0000313" key="7">
    <source>
        <dbReference type="EMBL" id="EKP94533.1"/>
    </source>
</evidence>
<dbReference type="GO" id="GO:0005524">
    <property type="term" value="F:ATP binding"/>
    <property type="evidence" value="ECO:0007669"/>
    <property type="project" value="UniProtKB-KW"/>
</dbReference>
<dbReference type="InterPro" id="IPR003593">
    <property type="entry name" value="AAA+_ATPase"/>
</dbReference>
<reference evidence="7" key="1">
    <citation type="submission" date="2010-10" db="EMBL/GenBank/DDBJ databases">
        <authorList>
            <consortium name="US DOE Joint Genome Institute (JGI-PGF)"/>
            <person name="Lucas S."/>
            <person name="Copeland A."/>
            <person name="Lapidus A."/>
            <person name="Bruce D."/>
            <person name="Goodwin L."/>
            <person name="Pitluck S."/>
            <person name="Kyrpides N."/>
            <person name="Mavromatis K."/>
            <person name="Detter J.C."/>
            <person name="Han C."/>
            <person name="Land M."/>
            <person name="Hauser L."/>
            <person name="Markowitz V."/>
            <person name="Cheng J.-F."/>
            <person name="Hugenholtz P."/>
            <person name="Woyke T."/>
            <person name="Wu D."/>
            <person name="Pukall R."/>
            <person name="Wahrenburg C."/>
            <person name="Brambilla E."/>
            <person name="Klenk H.-P."/>
            <person name="Eisen J.A."/>
        </authorList>
    </citation>
    <scope>NUCLEOTIDE SEQUENCE [LARGE SCALE GENOMIC DNA]</scope>
    <source>
        <strain evidence="7">DSM 13965</strain>
    </source>
</reference>
<dbReference type="SUPFAM" id="SSF52540">
    <property type="entry name" value="P-loop containing nucleoside triphosphate hydrolases"/>
    <property type="match status" value="1"/>
</dbReference>
<evidence type="ECO:0000256" key="4">
    <source>
        <dbReference type="ARBA" id="ARBA00022840"/>
    </source>
</evidence>
<gene>
    <name evidence="7" type="ORF">ThesuDRAFT_02271</name>
</gene>
<reference evidence="7" key="2">
    <citation type="submission" date="2012-10" db="EMBL/GenBank/DDBJ databases">
        <title>Improved high-quality draft of Thermaerobacter subterraneus C21, DSM 13965.</title>
        <authorList>
            <consortium name="DOE Joint Genome Institute"/>
            <person name="Eisen J."/>
            <person name="Huntemann M."/>
            <person name="Wei C.-L."/>
            <person name="Han J."/>
            <person name="Detter J.C."/>
            <person name="Han C."/>
            <person name="Tapia R."/>
            <person name="Chen A."/>
            <person name="Kyrpides N."/>
            <person name="Mavromatis K."/>
            <person name="Markowitz V."/>
            <person name="Szeto E."/>
            <person name="Ivanova N."/>
            <person name="Mikhailova N."/>
            <person name="Ovchinnikova G."/>
            <person name="Pagani I."/>
            <person name="Pati A."/>
            <person name="Goodwin L."/>
            <person name="Nordberg H.P."/>
            <person name="Cantor M.N."/>
            <person name="Hua S.X."/>
            <person name="Woyke T."/>
            <person name="Eisen J."/>
            <person name="Klenk H.-P."/>
        </authorList>
    </citation>
    <scope>NUCLEOTIDE SEQUENCE [LARGE SCALE GENOMIC DNA]</scope>
    <source>
        <strain evidence="7">DSM 13965</strain>
    </source>
</reference>